<protein>
    <submittedName>
        <fullName evidence="2">Uncharacterized protein</fullName>
    </submittedName>
</protein>
<name>A0AAV4XZU9_CAEEX</name>
<evidence type="ECO:0000313" key="2">
    <source>
        <dbReference type="EMBL" id="GIY99408.1"/>
    </source>
</evidence>
<dbReference type="Proteomes" id="UP001054945">
    <property type="component" value="Unassembled WGS sequence"/>
</dbReference>
<proteinExistence type="predicted"/>
<reference evidence="2 3" key="1">
    <citation type="submission" date="2021-06" db="EMBL/GenBank/DDBJ databases">
        <title>Caerostris extrusa draft genome.</title>
        <authorList>
            <person name="Kono N."/>
            <person name="Arakawa K."/>
        </authorList>
    </citation>
    <scope>NUCLEOTIDE SEQUENCE [LARGE SCALE GENOMIC DNA]</scope>
</reference>
<dbReference type="EMBL" id="BPLR01018419">
    <property type="protein sequence ID" value="GIY99408.1"/>
    <property type="molecule type" value="Genomic_DNA"/>
</dbReference>
<accession>A0AAV4XZU9</accession>
<gene>
    <name evidence="2" type="ORF">CEXT_783271</name>
</gene>
<dbReference type="AlphaFoldDB" id="A0AAV4XZU9"/>
<keyword evidence="3" id="KW-1185">Reference proteome</keyword>
<evidence type="ECO:0000313" key="3">
    <source>
        <dbReference type="Proteomes" id="UP001054945"/>
    </source>
</evidence>
<feature type="region of interest" description="Disordered" evidence="1">
    <location>
        <begin position="36"/>
        <end position="60"/>
    </location>
</feature>
<sequence length="81" mass="9172">MQMPVEEVEFPEMAFYGGRVHVQCLDELHGRGAFRTRRMTSSLPSRPPRPPSQNEFPSSTPFAVHSSFVLVVLFTKPTSLH</sequence>
<comment type="caution">
    <text evidence="2">The sequence shown here is derived from an EMBL/GenBank/DDBJ whole genome shotgun (WGS) entry which is preliminary data.</text>
</comment>
<evidence type="ECO:0000256" key="1">
    <source>
        <dbReference type="SAM" id="MobiDB-lite"/>
    </source>
</evidence>
<organism evidence="2 3">
    <name type="scientific">Caerostris extrusa</name>
    <name type="common">Bark spider</name>
    <name type="synonym">Caerostris bankana</name>
    <dbReference type="NCBI Taxonomy" id="172846"/>
    <lineage>
        <taxon>Eukaryota</taxon>
        <taxon>Metazoa</taxon>
        <taxon>Ecdysozoa</taxon>
        <taxon>Arthropoda</taxon>
        <taxon>Chelicerata</taxon>
        <taxon>Arachnida</taxon>
        <taxon>Araneae</taxon>
        <taxon>Araneomorphae</taxon>
        <taxon>Entelegynae</taxon>
        <taxon>Araneoidea</taxon>
        <taxon>Araneidae</taxon>
        <taxon>Caerostris</taxon>
    </lineage>
</organism>